<accession>E1ZLC2</accession>
<dbReference type="STRING" id="554065.E1ZLC2"/>
<evidence type="ECO:0000256" key="1">
    <source>
        <dbReference type="SAM" id="MobiDB-lite"/>
    </source>
</evidence>
<feature type="region of interest" description="Disordered" evidence="1">
    <location>
        <begin position="140"/>
        <end position="177"/>
    </location>
</feature>
<evidence type="ECO:0000313" key="2">
    <source>
        <dbReference type="EMBL" id="EFN53377.1"/>
    </source>
</evidence>
<keyword evidence="3" id="KW-1185">Reference proteome</keyword>
<dbReference type="SUPFAM" id="SSF57850">
    <property type="entry name" value="RING/U-box"/>
    <property type="match status" value="1"/>
</dbReference>
<dbReference type="EMBL" id="GL433852">
    <property type="protein sequence ID" value="EFN53377.1"/>
    <property type="molecule type" value="Genomic_DNA"/>
</dbReference>
<protein>
    <recommendedName>
        <fullName evidence="4">RING-type domain-containing protein</fullName>
    </recommendedName>
</protein>
<evidence type="ECO:0000313" key="3">
    <source>
        <dbReference type="Proteomes" id="UP000008141"/>
    </source>
</evidence>
<reference evidence="2 3" key="1">
    <citation type="journal article" date="2010" name="Plant Cell">
        <title>The Chlorella variabilis NC64A genome reveals adaptation to photosymbiosis, coevolution with viruses, and cryptic sex.</title>
        <authorList>
            <person name="Blanc G."/>
            <person name="Duncan G."/>
            <person name="Agarkova I."/>
            <person name="Borodovsky M."/>
            <person name="Gurnon J."/>
            <person name="Kuo A."/>
            <person name="Lindquist E."/>
            <person name="Lucas S."/>
            <person name="Pangilinan J."/>
            <person name="Polle J."/>
            <person name="Salamov A."/>
            <person name="Terry A."/>
            <person name="Yamada T."/>
            <person name="Dunigan D.D."/>
            <person name="Grigoriev I.V."/>
            <person name="Claverie J.M."/>
            <person name="Van Etten J.L."/>
        </authorList>
    </citation>
    <scope>NUCLEOTIDE SEQUENCE [LARGE SCALE GENOMIC DNA]</scope>
    <source>
        <strain evidence="2 3">NC64A</strain>
    </source>
</reference>
<name>E1ZLC2_CHLVA</name>
<sequence>MEQEPEGVFALQLDEQEPKGTPSPEPNSTPGCSTPINRLNSDIAIERRVIPLLEYHDDCCPVCLDEYTTEDPGAPTCIMQWAQRSRECPLCFKSLQLEDTDMNSLLPFGEYISPQQRAAEAASLETWDLERLLVRLAAAGHREHRSHRSARQHGGGSSRHRRQGSRGEASAPQPIAAAGGAGGACVAAVRWALPGEGAATSSSVAAAPAADKFEKTTKELKSLFSPGASGSGGGSARGGAPGASTSQQ</sequence>
<dbReference type="Proteomes" id="UP000008141">
    <property type="component" value="Unassembled WGS sequence"/>
</dbReference>
<proteinExistence type="predicted"/>
<dbReference type="AlphaFoldDB" id="E1ZLC2"/>
<gene>
    <name evidence="2" type="ORF">CHLNCDRAFT_137146</name>
</gene>
<dbReference type="GeneID" id="17352808"/>
<feature type="region of interest" description="Disordered" evidence="1">
    <location>
        <begin position="217"/>
        <end position="248"/>
    </location>
</feature>
<feature type="region of interest" description="Disordered" evidence="1">
    <location>
        <begin position="1"/>
        <end position="36"/>
    </location>
</feature>
<dbReference type="OrthoDB" id="8062037at2759"/>
<dbReference type="RefSeq" id="XP_005845479.1">
    <property type="nucleotide sequence ID" value="XM_005845417.1"/>
</dbReference>
<organism evidence="3">
    <name type="scientific">Chlorella variabilis</name>
    <name type="common">Green alga</name>
    <dbReference type="NCBI Taxonomy" id="554065"/>
    <lineage>
        <taxon>Eukaryota</taxon>
        <taxon>Viridiplantae</taxon>
        <taxon>Chlorophyta</taxon>
        <taxon>core chlorophytes</taxon>
        <taxon>Trebouxiophyceae</taxon>
        <taxon>Chlorellales</taxon>
        <taxon>Chlorellaceae</taxon>
        <taxon>Chlorella clade</taxon>
        <taxon>Chlorella</taxon>
    </lineage>
</organism>
<feature type="compositionally biased region" description="Low complexity" evidence="1">
    <location>
        <begin position="166"/>
        <end position="177"/>
    </location>
</feature>
<evidence type="ECO:0008006" key="4">
    <source>
        <dbReference type="Google" id="ProtNLM"/>
    </source>
</evidence>
<dbReference type="InParanoid" id="E1ZLC2"/>
<feature type="compositionally biased region" description="Gly residues" evidence="1">
    <location>
        <begin position="229"/>
        <end position="241"/>
    </location>
</feature>
<dbReference type="KEGG" id="cvr:CHLNCDRAFT_137146"/>
<feature type="compositionally biased region" description="Basic residues" evidence="1">
    <location>
        <begin position="142"/>
        <end position="151"/>
    </location>
</feature>